<dbReference type="Proteomes" id="UP001165289">
    <property type="component" value="Unassembled WGS sequence"/>
</dbReference>
<feature type="region of interest" description="Disordered" evidence="6">
    <location>
        <begin position="75"/>
        <end position="151"/>
    </location>
</feature>
<protein>
    <submittedName>
        <fullName evidence="7">GATA zinc finger domain-containing protein 1-like</fullName>
    </submittedName>
</protein>
<evidence type="ECO:0000256" key="5">
    <source>
        <dbReference type="ARBA" id="ARBA00023242"/>
    </source>
</evidence>
<keyword evidence="8" id="KW-1185">Reference proteome</keyword>
<evidence type="ECO:0000256" key="4">
    <source>
        <dbReference type="ARBA" id="ARBA00022833"/>
    </source>
</evidence>
<dbReference type="GO" id="GO:0006325">
    <property type="term" value="P:chromatin organization"/>
    <property type="evidence" value="ECO:0007669"/>
    <property type="project" value="TreeGrafter"/>
</dbReference>
<name>A0AAV7KHQ8_9METZ</name>
<evidence type="ECO:0000256" key="3">
    <source>
        <dbReference type="ARBA" id="ARBA00022771"/>
    </source>
</evidence>
<feature type="compositionally biased region" description="Pro residues" evidence="6">
    <location>
        <begin position="122"/>
        <end position="132"/>
    </location>
</feature>
<feature type="compositionally biased region" description="Low complexity" evidence="6">
    <location>
        <begin position="12"/>
        <end position="30"/>
    </location>
</feature>
<feature type="compositionally biased region" description="Low complexity" evidence="6">
    <location>
        <begin position="89"/>
        <end position="101"/>
    </location>
</feature>
<keyword evidence="2" id="KW-0479">Metal-binding</keyword>
<dbReference type="GO" id="GO:0005634">
    <property type="term" value="C:nucleus"/>
    <property type="evidence" value="ECO:0007669"/>
    <property type="project" value="UniProtKB-SubCell"/>
</dbReference>
<dbReference type="InterPro" id="IPR039050">
    <property type="entry name" value="GATAD1"/>
</dbReference>
<keyword evidence="4" id="KW-0862">Zinc</keyword>
<evidence type="ECO:0000256" key="6">
    <source>
        <dbReference type="SAM" id="MobiDB-lite"/>
    </source>
</evidence>
<evidence type="ECO:0000256" key="1">
    <source>
        <dbReference type="ARBA" id="ARBA00004123"/>
    </source>
</evidence>
<dbReference type="PANTHER" id="PTHR13340:SF2">
    <property type="entry name" value="GATA ZINC FINGER DOMAIN-CONTAINING PROTEIN 1"/>
    <property type="match status" value="1"/>
</dbReference>
<comment type="caution">
    <text evidence="7">The sequence shown here is derived from an EMBL/GenBank/DDBJ whole genome shotgun (WGS) entry which is preliminary data.</text>
</comment>
<sequence length="267" mass="29446">MTSDQKARRSSRGSISDTSSLPCPSPTSSTATSVSCTLCGTKESLVWLPQVETGFVNQTDQFVLCANCTAAQHPATYNTRQSNSKRQRNSSTSSVTNSTSVGKKKEKIVPSSSTATQQPIPEETPAPPPPEPTSSNPFRKPRKGKPSRVYMQPSTSLCDRVFHDGIRFEPGDIVSLIDRDNQGIYYAMIRGLISDIEANKFAFLTWLLPLEPVHVKSLIKPSFLPSKYCMGPHDYAPRRVACLRFECSSPLSASYKYPKNKIDSPFM</sequence>
<keyword evidence="5" id="KW-0539">Nucleus</keyword>
<comment type="subcellular location">
    <subcellularLocation>
        <location evidence="1">Nucleus</location>
    </subcellularLocation>
</comment>
<feature type="region of interest" description="Disordered" evidence="6">
    <location>
        <begin position="1"/>
        <end position="30"/>
    </location>
</feature>
<dbReference type="GO" id="GO:0008270">
    <property type="term" value="F:zinc ion binding"/>
    <property type="evidence" value="ECO:0007669"/>
    <property type="project" value="UniProtKB-KW"/>
</dbReference>
<accession>A0AAV7KHQ8</accession>
<dbReference type="AlphaFoldDB" id="A0AAV7KHQ8"/>
<dbReference type="EMBL" id="JAKMXF010000033">
    <property type="protein sequence ID" value="KAI6660450.1"/>
    <property type="molecule type" value="Genomic_DNA"/>
</dbReference>
<evidence type="ECO:0000313" key="7">
    <source>
        <dbReference type="EMBL" id="KAI6660450.1"/>
    </source>
</evidence>
<evidence type="ECO:0000313" key="8">
    <source>
        <dbReference type="Proteomes" id="UP001165289"/>
    </source>
</evidence>
<reference evidence="7 8" key="1">
    <citation type="journal article" date="2023" name="BMC Biol.">
        <title>The compact genome of the sponge Oopsacas minuta (Hexactinellida) is lacking key metazoan core genes.</title>
        <authorList>
            <person name="Santini S."/>
            <person name="Schenkelaars Q."/>
            <person name="Jourda C."/>
            <person name="Duchesne M."/>
            <person name="Belahbib H."/>
            <person name="Rocher C."/>
            <person name="Selva M."/>
            <person name="Riesgo A."/>
            <person name="Vervoort M."/>
            <person name="Leys S.P."/>
            <person name="Kodjabachian L."/>
            <person name="Le Bivic A."/>
            <person name="Borchiellini C."/>
            <person name="Claverie J.M."/>
            <person name="Renard E."/>
        </authorList>
    </citation>
    <scope>NUCLEOTIDE SEQUENCE [LARGE SCALE GENOMIC DNA]</scope>
    <source>
        <strain evidence="7">SPO-2</strain>
    </source>
</reference>
<evidence type="ECO:0000256" key="2">
    <source>
        <dbReference type="ARBA" id="ARBA00022723"/>
    </source>
</evidence>
<gene>
    <name evidence="7" type="ORF">LOD99_14036</name>
</gene>
<proteinExistence type="predicted"/>
<dbReference type="PANTHER" id="PTHR13340">
    <property type="entry name" value="GATA ZINC FINGER DOMAIN-CONTAINING"/>
    <property type="match status" value="1"/>
</dbReference>
<organism evidence="7 8">
    <name type="scientific">Oopsacas minuta</name>
    <dbReference type="NCBI Taxonomy" id="111878"/>
    <lineage>
        <taxon>Eukaryota</taxon>
        <taxon>Metazoa</taxon>
        <taxon>Porifera</taxon>
        <taxon>Hexactinellida</taxon>
        <taxon>Hexasterophora</taxon>
        <taxon>Lyssacinosida</taxon>
        <taxon>Leucopsacidae</taxon>
        <taxon>Oopsacas</taxon>
    </lineage>
</organism>
<keyword evidence="3" id="KW-0863">Zinc-finger</keyword>